<evidence type="ECO:0000313" key="3">
    <source>
        <dbReference type="Proteomes" id="UP000292695"/>
    </source>
</evidence>
<dbReference type="Proteomes" id="UP000292695">
    <property type="component" value="Unassembled WGS sequence"/>
</dbReference>
<keyword evidence="1" id="KW-1133">Transmembrane helix</keyword>
<dbReference type="EMBL" id="SJKA01000022">
    <property type="protein sequence ID" value="TCC19970.1"/>
    <property type="molecule type" value="Genomic_DNA"/>
</dbReference>
<comment type="caution">
    <text evidence="2">The sequence shown here is derived from an EMBL/GenBank/DDBJ whole genome shotgun (WGS) entry which is preliminary data.</text>
</comment>
<keyword evidence="3" id="KW-1185">Reference proteome</keyword>
<proteinExistence type="predicted"/>
<accession>A0A4R0I092</accession>
<protein>
    <recommendedName>
        <fullName evidence="4">Holin</fullName>
    </recommendedName>
</protein>
<organism evidence="2 3">
    <name type="scientific">Kribbella sindirgiensis</name>
    <dbReference type="NCBI Taxonomy" id="1124744"/>
    <lineage>
        <taxon>Bacteria</taxon>
        <taxon>Bacillati</taxon>
        <taxon>Actinomycetota</taxon>
        <taxon>Actinomycetes</taxon>
        <taxon>Propionibacteriales</taxon>
        <taxon>Kribbellaceae</taxon>
        <taxon>Kribbella</taxon>
    </lineage>
</organism>
<evidence type="ECO:0000256" key="1">
    <source>
        <dbReference type="SAM" id="Phobius"/>
    </source>
</evidence>
<sequence length="82" mass="8636">MLDKLNSASTKRAVRTGFDVALGVLAVVAVIVPSLHQFGFSVDNEAAVAGLVVAATALISKVKNKLEELGYLPAFLKDTEVH</sequence>
<keyword evidence="1" id="KW-0472">Membrane</keyword>
<reference evidence="2 3" key="1">
    <citation type="submission" date="2019-02" db="EMBL/GenBank/DDBJ databases">
        <title>Kribbella capetownensis sp. nov. and Kribbella speibonae sp. nov., isolated from soil.</title>
        <authorList>
            <person name="Curtis S.M."/>
            <person name="Norton I."/>
            <person name="Everest G.J."/>
            <person name="Meyers P.R."/>
        </authorList>
    </citation>
    <scope>NUCLEOTIDE SEQUENCE [LARGE SCALE GENOMIC DNA]</scope>
    <source>
        <strain evidence="2 3">DSM 27082</strain>
    </source>
</reference>
<dbReference type="RefSeq" id="WP_131295917.1">
    <property type="nucleotide sequence ID" value="NZ_SJKA01000022.1"/>
</dbReference>
<dbReference type="AlphaFoldDB" id="A0A4R0I092"/>
<keyword evidence="1" id="KW-0812">Transmembrane</keyword>
<name>A0A4R0I092_9ACTN</name>
<gene>
    <name evidence="2" type="ORF">E0H50_37735</name>
</gene>
<feature type="transmembrane region" description="Helical" evidence="1">
    <location>
        <begin position="20"/>
        <end position="40"/>
    </location>
</feature>
<evidence type="ECO:0008006" key="4">
    <source>
        <dbReference type="Google" id="ProtNLM"/>
    </source>
</evidence>
<evidence type="ECO:0000313" key="2">
    <source>
        <dbReference type="EMBL" id="TCC19970.1"/>
    </source>
</evidence>